<organism evidence="2 3">
    <name type="scientific">Hyphomicrobium facile</name>
    <dbReference type="NCBI Taxonomy" id="51670"/>
    <lineage>
        <taxon>Bacteria</taxon>
        <taxon>Pseudomonadati</taxon>
        <taxon>Pseudomonadota</taxon>
        <taxon>Alphaproteobacteria</taxon>
        <taxon>Hyphomicrobiales</taxon>
        <taxon>Hyphomicrobiaceae</taxon>
        <taxon>Hyphomicrobium</taxon>
    </lineage>
</organism>
<protein>
    <recommendedName>
        <fullName evidence="4">DUF1772 domain-containing protein</fullName>
    </recommendedName>
</protein>
<dbReference type="Pfam" id="PF08592">
    <property type="entry name" value="Anthrone_oxy"/>
    <property type="match status" value="1"/>
</dbReference>
<evidence type="ECO:0008006" key="4">
    <source>
        <dbReference type="Google" id="ProtNLM"/>
    </source>
</evidence>
<dbReference type="EMBL" id="FPCH01000003">
    <property type="protein sequence ID" value="SFV37887.1"/>
    <property type="molecule type" value="Genomic_DNA"/>
</dbReference>
<dbReference type="InterPro" id="IPR013901">
    <property type="entry name" value="Anthrone_oxy"/>
</dbReference>
<keyword evidence="1" id="KW-1133">Transmembrane helix</keyword>
<dbReference type="PANTHER" id="PTHR36535:SF1">
    <property type="entry name" value="DUF1772 DOMAIN-CONTAINING PROTEIN"/>
    <property type="match status" value="1"/>
</dbReference>
<reference evidence="3" key="1">
    <citation type="submission" date="2016-10" db="EMBL/GenBank/DDBJ databases">
        <authorList>
            <person name="Varghese N."/>
            <person name="Submissions S."/>
        </authorList>
    </citation>
    <scope>NUCLEOTIDE SEQUENCE [LARGE SCALE GENOMIC DNA]</scope>
    <source>
        <strain evidence="3">DSM 1565</strain>
    </source>
</reference>
<proteinExistence type="predicted"/>
<feature type="transmembrane region" description="Helical" evidence="1">
    <location>
        <begin position="74"/>
        <end position="95"/>
    </location>
</feature>
<gene>
    <name evidence="2" type="ORF">SAMN04488557_3388</name>
</gene>
<evidence type="ECO:0000256" key="1">
    <source>
        <dbReference type="SAM" id="Phobius"/>
    </source>
</evidence>
<dbReference type="Proteomes" id="UP000199423">
    <property type="component" value="Unassembled WGS sequence"/>
</dbReference>
<dbReference type="OrthoDB" id="7473921at2"/>
<evidence type="ECO:0000313" key="2">
    <source>
        <dbReference type="EMBL" id="SFV37887.1"/>
    </source>
</evidence>
<feature type="transmembrane region" description="Helical" evidence="1">
    <location>
        <begin position="47"/>
        <end position="67"/>
    </location>
</feature>
<keyword evidence="1" id="KW-0472">Membrane</keyword>
<dbReference type="PANTHER" id="PTHR36535">
    <property type="entry name" value="YALI0E30327P"/>
    <property type="match status" value="1"/>
</dbReference>
<dbReference type="STRING" id="51670.SAMN04488557_3388"/>
<keyword evidence="3" id="KW-1185">Reference proteome</keyword>
<name>A0A1I7NT82_9HYPH</name>
<dbReference type="AlphaFoldDB" id="A0A1I7NT82"/>
<keyword evidence="1" id="KW-0812">Transmembrane</keyword>
<accession>A0A1I7NT82</accession>
<sequence>MFGDFALVVAALFTGAAIYVSWAEQPARLELDNQAMLAEWKPSYARGLMMQASLASIGFVLGTLEAIVTGQWIWFAGALALVANWPFTLFVIMPVNKKLEATALESADETTRALVERWGTLHGVRSALGALSVGLFLWASI</sequence>
<dbReference type="RefSeq" id="WP_092868863.1">
    <property type="nucleotide sequence ID" value="NZ_FPCH01000003.1"/>
</dbReference>
<evidence type="ECO:0000313" key="3">
    <source>
        <dbReference type="Proteomes" id="UP000199423"/>
    </source>
</evidence>